<dbReference type="Gene3D" id="3.40.630.10">
    <property type="entry name" value="Zn peptidases"/>
    <property type="match status" value="1"/>
</dbReference>
<organism evidence="11 12">
    <name type="scientific">Gangjinia marincola</name>
    <dbReference type="NCBI Taxonomy" id="578463"/>
    <lineage>
        <taxon>Bacteria</taxon>
        <taxon>Pseudomonadati</taxon>
        <taxon>Bacteroidota</taxon>
        <taxon>Flavobacteriia</taxon>
        <taxon>Flavobacteriales</taxon>
        <taxon>Flavobacteriaceae</taxon>
        <taxon>Gangjinia</taxon>
    </lineage>
</organism>
<evidence type="ECO:0000256" key="8">
    <source>
        <dbReference type="ARBA" id="ARBA00023049"/>
    </source>
</evidence>
<keyword evidence="7" id="KW-0862">Zinc</keyword>
<proteinExistence type="inferred from homology"/>
<dbReference type="PROSITE" id="PS52035">
    <property type="entry name" value="PEPTIDASE_M14"/>
    <property type="match status" value="1"/>
</dbReference>
<dbReference type="Pfam" id="PF00246">
    <property type="entry name" value="Peptidase_M14"/>
    <property type="match status" value="1"/>
</dbReference>
<keyword evidence="3" id="KW-0645">Protease</keyword>
<evidence type="ECO:0000313" key="11">
    <source>
        <dbReference type="EMBL" id="GAA0871888.1"/>
    </source>
</evidence>
<name>A0ABP3XR98_9FLAO</name>
<dbReference type="CDD" id="cd03859">
    <property type="entry name" value="M14_CPT"/>
    <property type="match status" value="1"/>
</dbReference>
<evidence type="ECO:0000256" key="7">
    <source>
        <dbReference type="ARBA" id="ARBA00022833"/>
    </source>
</evidence>
<accession>A0ABP3XR98</accession>
<dbReference type="EMBL" id="BAAAFG010000012">
    <property type="protein sequence ID" value="GAA0871888.1"/>
    <property type="molecule type" value="Genomic_DNA"/>
</dbReference>
<evidence type="ECO:0000256" key="1">
    <source>
        <dbReference type="ARBA" id="ARBA00001947"/>
    </source>
</evidence>
<evidence type="ECO:0000256" key="4">
    <source>
        <dbReference type="ARBA" id="ARBA00022723"/>
    </source>
</evidence>
<reference evidence="12" key="1">
    <citation type="journal article" date="2019" name="Int. J. Syst. Evol. Microbiol.">
        <title>The Global Catalogue of Microorganisms (GCM) 10K type strain sequencing project: providing services to taxonomists for standard genome sequencing and annotation.</title>
        <authorList>
            <consortium name="The Broad Institute Genomics Platform"/>
            <consortium name="The Broad Institute Genome Sequencing Center for Infectious Disease"/>
            <person name="Wu L."/>
            <person name="Ma J."/>
        </authorList>
    </citation>
    <scope>NUCLEOTIDE SEQUENCE [LARGE SCALE GENOMIC DNA]</scope>
    <source>
        <strain evidence="12">JCM 16082</strain>
    </source>
</reference>
<dbReference type="Pfam" id="PF20773">
    <property type="entry name" value="InhA-like_MAM"/>
    <property type="match status" value="1"/>
</dbReference>
<keyword evidence="5" id="KW-0732">Signal</keyword>
<gene>
    <name evidence="11" type="ORF">GCM10009117_10340</name>
</gene>
<sequence length="797" mass="89244">MKKFLFAVASFYMLSTTAQVKYSRAIIAYDSKEQLEQLSHHGIAIDHAIFKSGNMLETEISKQEIDQLRKLGFDVTIRVEDLKEHFLRLNKSSTVNLRNISCDDSQASITYETPQNFNLGSMGGYFTYQEVLDELDQMHSLYPNLITSRENVGDFLTEGQPDTSVTPSIGGNALQWVRISDNPTTDETGEPEVLYTSIHHAREPMSLSQLIFYMWYLLENYDSDDEIKDIVDQSELYFIPVVNPDGYLYNQKTDPNGGGFWRKNRKNNGNGSFGVDNNRNYDYYINGNPANGVWGGQGASSDGFSETYHGVAPFSEVENQAIKWFVEQHEFVFALNNHSFSELLLYPYGYANNVPTPEDTYFEEISELMVQESGYANIISAGLYPAAGDSDDFMYGTVNTHNKIYAFTPEIGDTFWPSSSRIEPIAKEMMFTNITTARLAHNYAEISIDPPSFIGNALSFEIPFELKRLGAGGQGDFAINITPLSNNIETYDGQFLYTGLNPLETVSGTVSITLDQSIAVGDEVLLNVEADYGWSKEVIQVSVRYGELSIAFEELGEDLAVYDQDGWSTTSSTFVSPSTSITDSPNGDYGSNEDKTIALSDPIDLTEATLANVSFFARWDIENDWDYVQFEVSTDNGQTWQPQCGKFTNAGSSNQPTGEPLYDGTQTNWVEEEISLSDYVGEQILLRFHLISDNIIQGDGFYFDDLRVNVLDNTVLSTPDLFDQQFKVYPNPMQDQLTITKNTSEPATITLTSLSGKQILQQVIHNSTVLDTSALAAGVYFLTVVENNQKKVFKLIK</sequence>
<evidence type="ECO:0000256" key="5">
    <source>
        <dbReference type="ARBA" id="ARBA00022729"/>
    </source>
</evidence>
<comment type="similarity">
    <text evidence="2 9">Belongs to the peptidase M14 family.</text>
</comment>
<comment type="caution">
    <text evidence="11">The sequence shown here is derived from an EMBL/GenBank/DDBJ whole genome shotgun (WGS) entry which is preliminary data.</text>
</comment>
<feature type="active site" description="Proton donor/acceptor" evidence="9">
    <location>
        <position position="410"/>
    </location>
</feature>
<dbReference type="Gene3D" id="2.60.120.260">
    <property type="entry name" value="Galactose-binding domain-like"/>
    <property type="match status" value="1"/>
</dbReference>
<keyword evidence="4" id="KW-0479">Metal-binding</keyword>
<keyword evidence="6" id="KW-0378">Hydrolase</keyword>
<dbReference type="RefSeq" id="WP_343764704.1">
    <property type="nucleotide sequence ID" value="NZ_BAAAFG010000012.1"/>
</dbReference>
<evidence type="ECO:0000313" key="12">
    <source>
        <dbReference type="Proteomes" id="UP001500507"/>
    </source>
</evidence>
<evidence type="ECO:0000256" key="2">
    <source>
        <dbReference type="ARBA" id="ARBA00005988"/>
    </source>
</evidence>
<dbReference type="InterPro" id="IPR026444">
    <property type="entry name" value="Secre_tail"/>
</dbReference>
<evidence type="ECO:0000256" key="3">
    <source>
        <dbReference type="ARBA" id="ARBA00022670"/>
    </source>
</evidence>
<dbReference type="InterPro" id="IPR057247">
    <property type="entry name" value="CARBOXYPEPT_ZN_2"/>
</dbReference>
<keyword evidence="12" id="KW-1185">Reference proteome</keyword>
<evidence type="ECO:0000256" key="6">
    <source>
        <dbReference type="ARBA" id="ARBA00022801"/>
    </source>
</evidence>
<dbReference type="InterPro" id="IPR033810">
    <property type="entry name" value="Carboxypeptidase_T"/>
</dbReference>
<evidence type="ECO:0000259" key="10">
    <source>
        <dbReference type="PROSITE" id="PS52035"/>
    </source>
</evidence>
<evidence type="ECO:0000256" key="9">
    <source>
        <dbReference type="PROSITE-ProRule" id="PRU01379"/>
    </source>
</evidence>
<comment type="cofactor">
    <cofactor evidence="1">
        <name>Zn(2+)</name>
        <dbReference type="ChEBI" id="CHEBI:29105"/>
    </cofactor>
</comment>
<dbReference type="Pfam" id="PF18962">
    <property type="entry name" value="Por_Secre_tail"/>
    <property type="match status" value="1"/>
</dbReference>
<dbReference type="PANTHER" id="PTHR11705">
    <property type="entry name" value="PROTEASE FAMILY M14 CARBOXYPEPTIDASE A,B"/>
    <property type="match status" value="1"/>
</dbReference>
<keyword evidence="8" id="KW-0482">Metalloprotease</keyword>
<feature type="domain" description="Peptidase M14" evidence="10">
    <location>
        <begin position="124"/>
        <end position="440"/>
    </location>
</feature>
<dbReference type="PANTHER" id="PTHR11705:SF143">
    <property type="entry name" value="SLL0236 PROTEIN"/>
    <property type="match status" value="1"/>
</dbReference>
<protein>
    <recommendedName>
        <fullName evidence="10">Peptidase M14 domain-containing protein</fullName>
    </recommendedName>
</protein>
<dbReference type="Proteomes" id="UP001500507">
    <property type="component" value="Unassembled WGS sequence"/>
</dbReference>
<dbReference type="PROSITE" id="PS00133">
    <property type="entry name" value="CARBOXYPEPT_ZN_2"/>
    <property type="match status" value="1"/>
</dbReference>
<dbReference type="NCBIfam" id="TIGR04183">
    <property type="entry name" value="Por_Secre_tail"/>
    <property type="match status" value="1"/>
</dbReference>
<dbReference type="InterPro" id="IPR000834">
    <property type="entry name" value="Peptidase_M14"/>
</dbReference>
<dbReference type="SMART" id="SM00631">
    <property type="entry name" value="Zn_pept"/>
    <property type="match status" value="1"/>
</dbReference>
<dbReference type="SUPFAM" id="SSF53187">
    <property type="entry name" value="Zn-dependent exopeptidases"/>
    <property type="match status" value="1"/>
</dbReference>